<keyword evidence="3" id="KW-0326">Glycosidase</keyword>
<name>A0A1D2JMV7_PARBR</name>
<dbReference type="PANTHER" id="PTHR10963">
    <property type="entry name" value="GLYCOSYL HYDROLASE-RELATED"/>
    <property type="match status" value="1"/>
</dbReference>
<dbReference type="VEuPathDB" id="FungiDB:PADG_04416"/>
<proteinExistence type="inferred from homology"/>
<dbReference type="GO" id="GO:0009277">
    <property type="term" value="C:fungal-type cell wall"/>
    <property type="evidence" value="ECO:0007669"/>
    <property type="project" value="UniProtKB-ARBA"/>
</dbReference>
<dbReference type="InterPro" id="IPR013320">
    <property type="entry name" value="ConA-like_dom_sf"/>
</dbReference>
<evidence type="ECO:0000313" key="9">
    <source>
        <dbReference type="EMBL" id="ODH43968.1"/>
    </source>
</evidence>
<feature type="transmembrane region" description="Helical" evidence="7">
    <location>
        <begin position="417"/>
        <end position="434"/>
    </location>
</feature>
<evidence type="ECO:0000256" key="7">
    <source>
        <dbReference type="SAM" id="Phobius"/>
    </source>
</evidence>
<keyword evidence="7" id="KW-0472">Membrane</keyword>
<dbReference type="EMBL" id="LZYO01000021">
    <property type="protein sequence ID" value="ODH43968.1"/>
    <property type="molecule type" value="Genomic_DNA"/>
</dbReference>
<accession>A0A1D2JMV7</accession>
<evidence type="ECO:0000256" key="1">
    <source>
        <dbReference type="ARBA" id="ARBA00022729"/>
    </source>
</evidence>
<dbReference type="FunFam" id="2.60.120.200:FF:000159">
    <property type="entry name" value="Glycosidase"/>
    <property type="match status" value="1"/>
</dbReference>
<keyword evidence="7" id="KW-1133">Transmembrane helix</keyword>
<dbReference type="Proteomes" id="UP000242814">
    <property type="component" value="Unassembled WGS sequence"/>
</dbReference>
<dbReference type="VEuPathDB" id="FungiDB:PABG_01066"/>
<dbReference type="InterPro" id="IPR050546">
    <property type="entry name" value="Glycosyl_Hydrlase_16"/>
</dbReference>
<dbReference type="GO" id="GO:0031505">
    <property type="term" value="P:fungal-type cell wall organization"/>
    <property type="evidence" value="ECO:0007669"/>
    <property type="project" value="TreeGrafter"/>
</dbReference>
<evidence type="ECO:0000256" key="6">
    <source>
        <dbReference type="SAM" id="MobiDB-lite"/>
    </source>
</evidence>
<comment type="similarity">
    <text evidence="4">Belongs to the glycosyl hydrolase 16 family. CRH1 subfamily.</text>
</comment>
<comment type="function">
    <text evidence="5">Dual chitinase/transglycosylase that plays a role in cell wall architecture. Chitinase and transglycosylase activities are coupled. Required for the polysaccharide cross-linking at the septa and the cell wall. More specifically, transfers chitin to 1,6-beta-glucan in the cell wall.</text>
</comment>
<evidence type="ECO:0000256" key="2">
    <source>
        <dbReference type="ARBA" id="ARBA00022801"/>
    </source>
</evidence>
<dbReference type="SUPFAM" id="SSF49899">
    <property type="entry name" value="Concanavalin A-like lectins/glucanases"/>
    <property type="match status" value="1"/>
</dbReference>
<evidence type="ECO:0000256" key="4">
    <source>
        <dbReference type="ARBA" id="ARBA00038074"/>
    </source>
</evidence>
<sequence length="435" mass="46837">MIKSVPRKPHAAPVSNTPVPKCHLSREFMTDSRPCFGLAVYGECGVGAYCLGGCDPVSSHSIDSCTPAPVCKSKSYTFDDLDGVVSREKYLGDASKADWVSSGKPLSNDGKLILTMPKESVGTLIANNHYVWYGKVSAKMRTSRGAGVVSAFILMSDVKDEIDFEFIGADLQTAQTNWYFQGVIDYTNGQNVSVDGNTFSQEHTYEIDWKPDSITWSIDGKPRRTLKKKDTLNKKTNQYHFPQSPSRVQLSLWPGGQASNAKGTIDWAGGLIDWNHQDIKNNGYFYSIFSEVTIECYDPPAGAKIEGDKSYIYTDKAGTEDTVKITNKNTVLKSLLGTGVDMDKDYPPKSGTKSGSVPNETDTVAVIPGLTGAGPGTNGRPPSDGGSGGSDGKNNKPSTDFTAPPSKSSSSSQSERVLIGSIFAVLVAVMVLINM</sequence>
<evidence type="ECO:0000256" key="5">
    <source>
        <dbReference type="ARBA" id="ARBA00093308"/>
    </source>
</evidence>
<comment type="caution">
    <text evidence="9">The sequence shown here is derived from an EMBL/GenBank/DDBJ whole genome shotgun (WGS) entry which is preliminary data.</text>
</comment>
<feature type="region of interest" description="Disordered" evidence="6">
    <location>
        <begin position="342"/>
        <end position="414"/>
    </location>
</feature>
<keyword evidence="1" id="KW-0732">Signal</keyword>
<evidence type="ECO:0000259" key="8">
    <source>
        <dbReference type="PROSITE" id="PS51762"/>
    </source>
</evidence>
<reference evidence="9 10" key="1">
    <citation type="submission" date="2016-06" db="EMBL/GenBank/DDBJ databases">
        <authorList>
            <person name="Kjaerup R.B."/>
            <person name="Dalgaard T.S."/>
            <person name="Juul-Madsen H.R."/>
        </authorList>
    </citation>
    <scope>NUCLEOTIDE SEQUENCE [LARGE SCALE GENOMIC DNA]</scope>
    <source>
        <strain evidence="9 10">Pb300</strain>
    </source>
</reference>
<dbReference type="CDD" id="cd02183">
    <property type="entry name" value="GH16_fungal_CRH1_transglycosylase"/>
    <property type="match status" value="1"/>
</dbReference>
<dbReference type="Gene3D" id="2.60.120.200">
    <property type="match status" value="1"/>
</dbReference>
<dbReference type="GO" id="GO:0016757">
    <property type="term" value="F:glycosyltransferase activity"/>
    <property type="evidence" value="ECO:0007669"/>
    <property type="project" value="TreeGrafter"/>
</dbReference>
<organism evidence="9 10">
    <name type="scientific">Paracoccidioides brasiliensis</name>
    <dbReference type="NCBI Taxonomy" id="121759"/>
    <lineage>
        <taxon>Eukaryota</taxon>
        <taxon>Fungi</taxon>
        <taxon>Dikarya</taxon>
        <taxon>Ascomycota</taxon>
        <taxon>Pezizomycotina</taxon>
        <taxon>Eurotiomycetes</taxon>
        <taxon>Eurotiomycetidae</taxon>
        <taxon>Onygenales</taxon>
        <taxon>Ajellomycetaceae</taxon>
        <taxon>Paracoccidioides</taxon>
    </lineage>
</organism>
<dbReference type="PROSITE" id="PS51762">
    <property type="entry name" value="GH16_2"/>
    <property type="match status" value="1"/>
</dbReference>
<evidence type="ECO:0000313" key="10">
    <source>
        <dbReference type="Proteomes" id="UP000242814"/>
    </source>
</evidence>
<feature type="compositionally biased region" description="Polar residues" evidence="6">
    <location>
        <begin position="351"/>
        <end position="362"/>
    </location>
</feature>
<dbReference type="InterPro" id="IPR000757">
    <property type="entry name" value="Beta-glucanase-like"/>
</dbReference>
<protein>
    <recommendedName>
        <fullName evidence="8">GH16 domain-containing protein</fullName>
    </recommendedName>
</protein>
<dbReference type="PANTHER" id="PTHR10963:SF22">
    <property type="entry name" value="GLYCOSIDASE CRH2-RELATED"/>
    <property type="match status" value="1"/>
</dbReference>
<dbReference type="Pfam" id="PF00722">
    <property type="entry name" value="Glyco_hydro_16"/>
    <property type="match status" value="1"/>
</dbReference>
<feature type="domain" description="GH16" evidence="8">
    <location>
        <begin position="12"/>
        <end position="276"/>
    </location>
</feature>
<gene>
    <name evidence="9" type="ORF">ACO22_00940</name>
</gene>
<dbReference type="AlphaFoldDB" id="A0A1D2JMV7"/>
<dbReference type="GO" id="GO:0005975">
    <property type="term" value="P:carbohydrate metabolic process"/>
    <property type="evidence" value="ECO:0007669"/>
    <property type="project" value="InterPro"/>
</dbReference>
<dbReference type="GO" id="GO:0004553">
    <property type="term" value="F:hydrolase activity, hydrolyzing O-glycosyl compounds"/>
    <property type="evidence" value="ECO:0007669"/>
    <property type="project" value="InterPro"/>
</dbReference>
<keyword evidence="2" id="KW-0378">Hydrolase</keyword>
<keyword evidence="7" id="KW-0812">Transmembrane</keyword>
<evidence type="ECO:0000256" key="3">
    <source>
        <dbReference type="ARBA" id="ARBA00023295"/>
    </source>
</evidence>